<keyword evidence="1" id="KW-0472">Membrane</keyword>
<dbReference type="SUPFAM" id="SSF48452">
    <property type="entry name" value="TPR-like"/>
    <property type="match status" value="1"/>
</dbReference>
<dbReference type="Pfam" id="PF13174">
    <property type="entry name" value="TPR_6"/>
    <property type="match status" value="2"/>
</dbReference>
<dbReference type="AlphaFoldDB" id="A0A485LU06"/>
<sequence>MEKTYCSYHPTKPALWHCEGCDAAFCPDCITRRDLGSHRKNTLYLCPKCGSSASSLPVQNLIEPFWNRLPRFFVYPFTTTVVVFMLVLSLFITLFSSPSLVSGIIQLLLFGVLLKYCFAVLRQTARGNMNPPDIDEHTIADDFIVVAKYWLLGVVFIAAGLLSLAVCTRLSLEIGFAAGMGLFAACIVALLLLLPAEVIVLATSGRLLRALNPAVSVRMAVRMGSSYLLMNFFLIFLYLAPGTLAYLLRPFSPGFVTTFLLALANCYYSIVAHHLMGYVILQNHDTIGYDVDIEEQNACIVEGSSPADVSRGVLNAANILIKEGKHSEAADLIRQETHGDITDLELAGRYHQLLKLTRQDRDMLEHAKRYLELLTKAGRIETARTVYLECVAADPSFNPRPQILFKIARSFSEAGNSRAALEAYNRFIQSSPDDPLVPKAYFLAANVFYEKMLSPEKAVKTLKRLMQKFPDNEIIPYAKKFLGRIEQHG</sequence>
<dbReference type="InterPro" id="IPR025098">
    <property type="entry name" value="DUF4013"/>
</dbReference>
<feature type="transmembrane region" description="Helical" evidence="1">
    <location>
        <begin position="72"/>
        <end position="94"/>
    </location>
</feature>
<proteinExistence type="predicted"/>
<reference evidence="2" key="1">
    <citation type="submission" date="2019-03" db="EMBL/GenBank/DDBJ databases">
        <authorList>
            <person name="Hao L."/>
        </authorList>
    </citation>
    <scope>NUCLEOTIDE SEQUENCE</scope>
</reference>
<keyword evidence="1" id="KW-1133">Transmembrane helix</keyword>
<dbReference type="InterPro" id="IPR011990">
    <property type="entry name" value="TPR-like_helical_dom_sf"/>
</dbReference>
<dbReference type="EMBL" id="CAADRM010000007">
    <property type="protein sequence ID" value="VFU11353.1"/>
    <property type="molecule type" value="Genomic_DNA"/>
</dbReference>
<dbReference type="InterPro" id="IPR019734">
    <property type="entry name" value="TPR_rpt"/>
</dbReference>
<feature type="transmembrane region" description="Helical" evidence="1">
    <location>
        <begin position="228"/>
        <end position="248"/>
    </location>
</feature>
<protein>
    <submittedName>
        <fullName evidence="2">Uncharacterized protein</fullName>
    </submittedName>
</protein>
<name>A0A485LU06_9ZZZZ</name>
<feature type="transmembrane region" description="Helical" evidence="1">
    <location>
        <begin position="100"/>
        <end position="121"/>
    </location>
</feature>
<gene>
    <name evidence="2" type="ORF">SCFA_1040002</name>
</gene>
<accession>A0A485LU06</accession>
<dbReference type="Gene3D" id="1.25.40.10">
    <property type="entry name" value="Tetratricopeptide repeat domain"/>
    <property type="match status" value="1"/>
</dbReference>
<dbReference type="PROSITE" id="PS50005">
    <property type="entry name" value="TPR"/>
    <property type="match status" value="1"/>
</dbReference>
<evidence type="ECO:0000313" key="2">
    <source>
        <dbReference type="EMBL" id="VFU11353.1"/>
    </source>
</evidence>
<evidence type="ECO:0000256" key="1">
    <source>
        <dbReference type="SAM" id="Phobius"/>
    </source>
</evidence>
<feature type="transmembrane region" description="Helical" evidence="1">
    <location>
        <begin position="254"/>
        <end position="271"/>
    </location>
</feature>
<feature type="transmembrane region" description="Helical" evidence="1">
    <location>
        <begin position="149"/>
        <end position="172"/>
    </location>
</feature>
<feature type="transmembrane region" description="Helical" evidence="1">
    <location>
        <begin position="178"/>
        <end position="202"/>
    </location>
</feature>
<dbReference type="Pfam" id="PF13197">
    <property type="entry name" value="DUF4013"/>
    <property type="match status" value="1"/>
</dbReference>
<keyword evidence="1" id="KW-0812">Transmembrane</keyword>
<organism evidence="2">
    <name type="scientific">anaerobic digester metagenome</name>
    <dbReference type="NCBI Taxonomy" id="1263854"/>
    <lineage>
        <taxon>unclassified sequences</taxon>
        <taxon>metagenomes</taxon>
        <taxon>ecological metagenomes</taxon>
    </lineage>
</organism>